<dbReference type="GO" id="GO:0005819">
    <property type="term" value="C:spindle"/>
    <property type="evidence" value="ECO:0007669"/>
    <property type="project" value="InterPro"/>
</dbReference>
<name>A0A9R1UT41_LACSA</name>
<reference evidence="3 4" key="1">
    <citation type="journal article" date="2017" name="Nat. Commun.">
        <title>Genome assembly with in vitro proximity ligation data and whole-genome triplication in lettuce.</title>
        <authorList>
            <person name="Reyes-Chin-Wo S."/>
            <person name="Wang Z."/>
            <person name="Yang X."/>
            <person name="Kozik A."/>
            <person name="Arikit S."/>
            <person name="Song C."/>
            <person name="Xia L."/>
            <person name="Froenicke L."/>
            <person name="Lavelle D.O."/>
            <person name="Truco M.J."/>
            <person name="Xia R."/>
            <person name="Zhu S."/>
            <person name="Xu C."/>
            <person name="Xu H."/>
            <person name="Xu X."/>
            <person name="Cox K."/>
            <person name="Korf I."/>
            <person name="Meyers B.C."/>
            <person name="Michelmore R.W."/>
        </authorList>
    </citation>
    <scope>NUCLEOTIDE SEQUENCE [LARGE SCALE GENOMIC DNA]</scope>
    <source>
        <strain evidence="4">cv. Salinas</strain>
        <tissue evidence="3">Seedlings</tissue>
    </source>
</reference>
<sequence>MKPTASQLAKQNQEHLMDHSRVQKSGNNSINVEGQAAKRQKLEGGLLCKVTNTKQQSNFIHKAPKKGNTGNENVASRAHRFRAHPLNRKIFETPLLLQKKRSTPQLPEFQEFHLKTIEKAAQNTVAVPSTSSYCNNLKVPQKPRFSFATESKQEDCNRSMDAGERYKL</sequence>
<dbReference type="InterPro" id="IPR009675">
    <property type="entry name" value="TPX2_fam"/>
</dbReference>
<feature type="region of interest" description="Disordered" evidence="1">
    <location>
        <begin position="1"/>
        <end position="37"/>
    </location>
</feature>
<keyword evidence="4" id="KW-1185">Reference proteome</keyword>
<feature type="region of interest" description="Disordered" evidence="1">
    <location>
        <begin position="149"/>
        <end position="168"/>
    </location>
</feature>
<dbReference type="Proteomes" id="UP000235145">
    <property type="component" value="Unassembled WGS sequence"/>
</dbReference>
<dbReference type="InterPro" id="IPR027330">
    <property type="entry name" value="TPX2_central_dom"/>
</dbReference>
<feature type="compositionally biased region" description="Basic and acidic residues" evidence="1">
    <location>
        <begin position="151"/>
        <end position="168"/>
    </location>
</feature>
<evidence type="ECO:0000313" key="4">
    <source>
        <dbReference type="Proteomes" id="UP000235145"/>
    </source>
</evidence>
<gene>
    <name evidence="3" type="ORF">LSAT_V11C800425500</name>
</gene>
<accession>A0A9R1UT41</accession>
<feature type="compositionally biased region" description="Polar residues" evidence="1">
    <location>
        <begin position="1"/>
        <end position="11"/>
    </location>
</feature>
<dbReference type="EMBL" id="NBSK02000008">
    <property type="protein sequence ID" value="KAJ0192809.1"/>
    <property type="molecule type" value="Genomic_DNA"/>
</dbReference>
<feature type="compositionally biased region" description="Polar residues" evidence="1">
    <location>
        <begin position="23"/>
        <end position="32"/>
    </location>
</feature>
<comment type="caution">
    <text evidence="3">The sequence shown here is derived from an EMBL/GenBank/DDBJ whole genome shotgun (WGS) entry which is preliminary data.</text>
</comment>
<dbReference type="AlphaFoldDB" id="A0A9R1UT41"/>
<organism evidence="3 4">
    <name type="scientific">Lactuca sativa</name>
    <name type="common">Garden lettuce</name>
    <dbReference type="NCBI Taxonomy" id="4236"/>
    <lineage>
        <taxon>Eukaryota</taxon>
        <taxon>Viridiplantae</taxon>
        <taxon>Streptophyta</taxon>
        <taxon>Embryophyta</taxon>
        <taxon>Tracheophyta</taxon>
        <taxon>Spermatophyta</taxon>
        <taxon>Magnoliopsida</taxon>
        <taxon>eudicotyledons</taxon>
        <taxon>Gunneridae</taxon>
        <taxon>Pentapetalae</taxon>
        <taxon>asterids</taxon>
        <taxon>campanulids</taxon>
        <taxon>Asterales</taxon>
        <taxon>Asteraceae</taxon>
        <taxon>Cichorioideae</taxon>
        <taxon>Cichorieae</taxon>
        <taxon>Lactucinae</taxon>
        <taxon>Lactuca</taxon>
    </lineage>
</organism>
<dbReference type="Pfam" id="PF12214">
    <property type="entry name" value="TPX2_importin"/>
    <property type="match status" value="1"/>
</dbReference>
<feature type="domain" description="TPX2 central" evidence="2">
    <location>
        <begin position="63"/>
        <end position="136"/>
    </location>
</feature>
<evidence type="ECO:0000259" key="2">
    <source>
        <dbReference type="Pfam" id="PF12214"/>
    </source>
</evidence>
<feature type="compositionally biased region" description="Basic and acidic residues" evidence="1">
    <location>
        <begin position="12"/>
        <end position="21"/>
    </location>
</feature>
<dbReference type="PANTHER" id="PTHR14326:SF15">
    <property type="entry name" value="OS06G0130200 PROTEIN"/>
    <property type="match status" value="1"/>
</dbReference>
<dbReference type="GO" id="GO:0060236">
    <property type="term" value="P:regulation of mitotic spindle organization"/>
    <property type="evidence" value="ECO:0007669"/>
    <property type="project" value="InterPro"/>
</dbReference>
<proteinExistence type="predicted"/>
<evidence type="ECO:0000313" key="3">
    <source>
        <dbReference type="EMBL" id="KAJ0192809.1"/>
    </source>
</evidence>
<evidence type="ECO:0000256" key="1">
    <source>
        <dbReference type="SAM" id="MobiDB-lite"/>
    </source>
</evidence>
<dbReference type="PANTHER" id="PTHR14326">
    <property type="entry name" value="TARGETING PROTEIN FOR XKLP2"/>
    <property type="match status" value="1"/>
</dbReference>
<protein>
    <recommendedName>
        <fullName evidence="2">TPX2 central domain-containing protein</fullName>
    </recommendedName>
</protein>
<dbReference type="GO" id="GO:0005874">
    <property type="term" value="C:microtubule"/>
    <property type="evidence" value="ECO:0007669"/>
    <property type="project" value="InterPro"/>
</dbReference>